<dbReference type="EMBL" id="BK015047">
    <property type="protein sequence ID" value="DAD88769.1"/>
    <property type="molecule type" value="Genomic_DNA"/>
</dbReference>
<sequence length="67" mass="7726">MADIIHKPTKSEFKRMAAQLGYEQVVRCKDCKYSYEDIDGLTCVYGPCVDCTVPEDFYCKYGGRKEE</sequence>
<proteinExistence type="predicted"/>
<accession>A0A8S5N2D6</accession>
<protein>
    <submittedName>
        <fullName evidence="1">Rubredoxin-like iron binding domain containing a</fullName>
    </submittedName>
</protein>
<name>A0A8S5N2D6_9CAUD</name>
<reference evidence="1" key="1">
    <citation type="journal article" date="2021" name="Proc. Natl. Acad. Sci. U.S.A.">
        <title>A Catalog of Tens of Thousands of Viruses from Human Metagenomes Reveals Hidden Associations with Chronic Diseases.</title>
        <authorList>
            <person name="Tisza M.J."/>
            <person name="Buck C.B."/>
        </authorList>
    </citation>
    <scope>NUCLEOTIDE SEQUENCE</scope>
    <source>
        <strain evidence="1">CtZSu31</strain>
    </source>
</reference>
<organism evidence="1">
    <name type="scientific">Myoviridae sp. ctZSu31</name>
    <dbReference type="NCBI Taxonomy" id="2826665"/>
    <lineage>
        <taxon>Viruses</taxon>
        <taxon>Duplodnaviria</taxon>
        <taxon>Heunggongvirae</taxon>
        <taxon>Uroviricota</taxon>
        <taxon>Caudoviricetes</taxon>
    </lineage>
</organism>
<evidence type="ECO:0000313" key="1">
    <source>
        <dbReference type="EMBL" id="DAD88769.1"/>
    </source>
</evidence>